<feature type="compositionally biased region" description="Basic residues" evidence="1">
    <location>
        <begin position="34"/>
        <end position="45"/>
    </location>
</feature>
<gene>
    <name evidence="3" type="primary">RNASE4</name>
</gene>
<feature type="region of interest" description="Disordered" evidence="1">
    <location>
        <begin position="23"/>
        <end position="49"/>
    </location>
</feature>
<protein>
    <submittedName>
        <fullName evidence="3">Ribonuclease 4 isoform X2</fullName>
    </submittedName>
</protein>
<sequence>MSYEGRNCLVSWTLRQRTLRRDRLAPGSGDRCPKARCPRRSRPRGRGAWGLGLQGPLPFQAGTCSQLLLQRQVPAGKARWGKQGAVPTAQRLQRRPPPRPLSAASPARRCSSVHNRKLTHPGSKIGFKKTSLRFLPAPYPQTRGGEEAGEKNLSFRSPARFCSLAPRPRTIVWIRDTPVPSFPETSVTLRHQSTWSDLLL</sequence>
<evidence type="ECO:0000313" key="3">
    <source>
        <dbReference type="RefSeq" id="XP_053080211.1"/>
    </source>
</evidence>
<evidence type="ECO:0000256" key="1">
    <source>
        <dbReference type="SAM" id="MobiDB-lite"/>
    </source>
</evidence>
<dbReference type="Proteomes" id="UP001652583">
    <property type="component" value="Chromosome B3"/>
</dbReference>
<dbReference type="GeneID" id="106971410"/>
<proteinExistence type="predicted"/>
<name>A0ABM3Q8G3_ACIJB</name>
<accession>A0ABM3Q8G3</accession>
<feature type="region of interest" description="Disordered" evidence="1">
    <location>
        <begin position="79"/>
        <end position="107"/>
    </location>
</feature>
<evidence type="ECO:0000313" key="2">
    <source>
        <dbReference type="Proteomes" id="UP001652583"/>
    </source>
</evidence>
<dbReference type="RefSeq" id="XP_053080211.1">
    <property type="nucleotide sequence ID" value="XM_053224236.1"/>
</dbReference>
<keyword evidence="2" id="KW-1185">Reference proteome</keyword>
<reference evidence="3" key="1">
    <citation type="submission" date="2025-08" db="UniProtKB">
        <authorList>
            <consortium name="RefSeq"/>
        </authorList>
    </citation>
    <scope>IDENTIFICATION</scope>
    <source>
        <tissue evidence="3">Blood</tissue>
    </source>
</reference>
<organism evidence="2 3">
    <name type="scientific">Acinonyx jubatus</name>
    <name type="common">Cheetah</name>
    <dbReference type="NCBI Taxonomy" id="32536"/>
    <lineage>
        <taxon>Eukaryota</taxon>
        <taxon>Metazoa</taxon>
        <taxon>Chordata</taxon>
        <taxon>Craniata</taxon>
        <taxon>Vertebrata</taxon>
        <taxon>Euteleostomi</taxon>
        <taxon>Mammalia</taxon>
        <taxon>Eutheria</taxon>
        <taxon>Laurasiatheria</taxon>
        <taxon>Carnivora</taxon>
        <taxon>Feliformia</taxon>
        <taxon>Felidae</taxon>
        <taxon>Felinae</taxon>
        <taxon>Acinonyx</taxon>
    </lineage>
</organism>